<evidence type="ECO:0000313" key="2">
    <source>
        <dbReference type="EMBL" id="SDH20866.1"/>
    </source>
</evidence>
<dbReference type="EMBL" id="FNBE01000020">
    <property type="protein sequence ID" value="SDH20866.1"/>
    <property type="molecule type" value="Genomic_DNA"/>
</dbReference>
<dbReference type="GO" id="GO:0016787">
    <property type="term" value="F:hydrolase activity"/>
    <property type="evidence" value="ECO:0007669"/>
    <property type="project" value="UniProtKB-KW"/>
</dbReference>
<dbReference type="Proteomes" id="UP000198967">
    <property type="component" value="Unassembled WGS sequence"/>
</dbReference>
<dbReference type="Gene3D" id="3.40.50.1820">
    <property type="entry name" value="alpha/beta hydrolase"/>
    <property type="match status" value="1"/>
</dbReference>
<reference evidence="2 3" key="1">
    <citation type="submission" date="2016-10" db="EMBL/GenBank/DDBJ databases">
        <authorList>
            <person name="de Groot N.N."/>
        </authorList>
    </citation>
    <scope>NUCLEOTIDE SEQUENCE [LARGE SCALE GENOMIC DNA]</scope>
    <source>
        <strain evidence="2 3">CGMCC 4.3143</strain>
    </source>
</reference>
<feature type="domain" description="Serine aminopeptidase S33" evidence="1">
    <location>
        <begin position="28"/>
        <end position="138"/>
    </location>
</feature>
<keyword evidence="2" id="KW-0378">Hydrolase</keyword>
<dbReference type="SUPFAM" id="SSF53474">
    <property type="entry name" value="alpha/beta-Hydrolases"/>
    <property type="match status" value="1"/>
</dbReference>
<dbReference type="STRING" id="366584.SAMN05216377_12058"/>
<dbReference type="Pfam" id="PF12146">
    <property type="entry name" value="Hydrolase_4"/>
    <property type="match status" value="1"/>
</dbReference>
<dbReference type="PANTHER" id="PTHR12277">
    <property type="entry name" value="ALPHA/BETA HYDROLASE DOMAIN-CONTAINING PROTEIN"/>
    <property type="match status" value="1"/>
</dbReference>
<dbReference type="OrthoDB" id="128799at2"/>
<accession>A0A1G8AJ77</accession>
<organism evidence="2 3">
    <name type="scientific">Pseudonocardia oroxyli</name>
    <dbReference type="NCBI Taxonomy" id="366584"/>
    <lineage>
        <taxon>Bacteria</taxon>
        <taxon>Bacillati</taxon>
        <taxon>Actinomycetota</taxon>
        <taxon>Actinomycetes</taxon>
        <taxon>Pseudonocardiales</taxon>
        <taxon>Pseudonocardiaceae</taxon>
        <taxon>Pseudonocardia</taxon>
    </lineage>
</organism>
<dbReference type="AlphaFoldDB" id="A0A1G8AJ77"/>
<dbReference type="PANTHER" id="PTHR12277:SF79">
    <property type="entry name" value="XAA-PRO DIPEPTIDYL-PEPTIDASE-RELATED"/>
    <property type="match status" value="1"/>
</dbReference>
<proteinExistence type="predicted"/>
<evidence type="ECO:0000259" key="1">
    <source>
        <dbReference type="Pfam" id="PF12146"/>
    </source>
</evidence>
<dbReference type="InterPro" id="IPR029058">
    <property type="entry name" value="AB_hydrolase_fold"/>
</dbReference>
<dbReference type="RefSeq" id="WP_093089214.1">
    <property type="nucleotide sequence ID" value="NZ_FNBE01000020.1"/>
</dbReference>
<protein>
    <submittedName>
        <fullName evidence="2">Lysophospholipase, alpha-beta hydrolase superfamily</fullName>
    </submittedName>
</protein>
<keyword evidence="3" id="KW-1185">Reference proteome</keyword>
<dbReference type="InterPro" id="IPR022742">
    <property type="entry name" value="Hydrolase_4"/>
</dbReference>
<sequence>MTSTETELRLTSGWGGSLATTFTPGTGDGAVLLLHGFLSDRRAGGRFDRLAAEYAALGHAVLRLDLSGFGDSDGEVVDADHLLADAHAGLDHLDSLGYTRQVVHGQSLGSAIALRVAPRRPRVHTLVLTGALTGAGTGDTPYPFLDDAQLAAWYRDEDVPLAVDSPTRTHVVVNRRRPKLGADGTQAELLGAVSVPVLVIHGDTGAQEQALAATTLAGEHLLPPGSRVLVVPGATHTFYESQDAVAAAAVEWVRRHVPAD</sequence>
<gene>
    <name evidence="2" type="ORF">SAMN05216377_12058</name>
</gene>
<evidence type="ECO:0000313" key="3">
    <source>
        <dbReference type="Proteomes" id="UP000198967"/>
    </source>
</evidence>
<name>A0A1G8AJ77_PSEOR</name>